<feature type="transmembrane region" description="Helical" evidence="10">
    <location>
        <begin position="16"/>
        <end position="35"/>
    </location>
</feature>
<evidence type="ECO:0000256" key="9">
    <source>
        <dbReference type="ARBA" id="ARBA00023180"/>
    </source>
</evidence>
<comment type="subcellular location">
    <subcellularLocation>
        <location evidence="1">Endoplasmic reticulum membrane</location>
        <topology evidence="1">Multi-pass membrane protein</topology>
    </subcellularLocation>
</comment>
<evidence type="ECO:0000256" key="6">
    <source>
        <dbReference type="ARBA" id="ARBA00022824"/>
    </source>
</evidence>
<organism evidence="11 12">
    <name type="scientific">Bombyx mandarina</name>
    <name type="common">Wild silk moth</name>
    <name type="synonym">Wild silkworm</name>
    <dbReference type="NCBI Taxonomy" id="7092"/>
    <lineage>
        <taxon>Eukaryota</taxon>
        <taxon>Metazoa</taxon>
        <taxon>Ecdysozoa</taxon>
        <taxon>Arthropoda</taxon>
        <taxon>Hexapoda</taxon>
        <taxon>Insecta</taxon>
        <taxon>Pterygota</taxon>
        <taxon>Neoptera</taxon>
        <taxon>Endopterygota</taxon>
        <taxon>Lepidoptera</taxon>
        <taxon>Glossata</taxon>
        <taxon>Ditrysia</taxon>
        <taxon>Bombycoidea</taxon>
        <taxon>Bombycidae</taxon>
        <taxon>Bombycinae</taxon>
        <taxon>Bombyx</taxon>
    </lineage>
</organism>
<keyword evidence="4" id="KW-0337">GPI-anchor biosynthesis</keyword>
<dbReference type="Proteomes" id="UP000504629">
    <property type="component" value="Unplaced"/>
</dbReference>
<feature type="transmembrane region" description="Helical" evidence="10">
    <location>
        <begin position="491"/>
        <end position="516"/>
    </location>
</feature>
<dbReference type="GO" id="GO:0006506">
    <property type="term" value="P:GPI anchor biosynthetic process"/>
    <property type="evidence" value="ECO:0007669"/>
    <property type="project" value="UniProtKB-UniPathway"/>
</dbReference>
<dbReference type="AlphaFoldDB" id="A0A6J2JGM7"/>
<protein>
    <submittedName>
        <fullName evidence="12">GPI transamidase component PIG-S isoform X1</fullName>
    </submittedName>
</protein>
<dbReference type="GO" id="GO:0016255">
    <property type="term" value="P:attachment of GPI anchor to protein"/>
    <property type="evidence" value="ECO:0007669"/>
    <property type="project" value="InterPro"/>
</dbReference>
<evidence type="ECO:0000256" key="5">
    <source>
        <dbReference type="ARBA" id="ARBA00022692"/>
    </source>
</evidence>
<accession>A0A6J2JGM7</accession>
<evidence type="ECO:0000256" key="1">
    <source>
        <dbReference type="ARBA" id="ARBA00004477"/>
    </source>
</evidence>
<dbReference type="RefSeq" id="XP_028028651.1">
    <property type="nucleotide sequence ID" value="XM_028172850.1"/>
</dbReference>
<dbReference type="Pfam" id="PF10510">
    <property type="entry name" value="PIG-S"/>
    <property type="match status" value="1"/>
</dbReference>
<keyword evidence="6" id="KW-0256">Endoplasmic reticulum</keyword>
<name>A0A6J2JGM7_BOMMA</name>
<keyword evidence="11" id="KW-1185">Reference proteome</keyword>
<dbReference type="CTD" id="42979"/>
<evidence type="ECO:0000256" key="7">
    <source>
        <dbReference type="ARBA" id="ARBA00022989"/>
    </source>
</evidence>
<dbReference type="KEGG" id="bman:114241878"/>
<dbReference type="InterPro" id="IPR019540">
    <property type="entry name" value="PtdIno-glycan_biosynth_class_S"/>
</dbReference>
<dbReference type="GeneID" id="114241878"/>
<evidence type="ECO:0000256" key="2">
    <source>
        <dbReference type="ARBA" id="ARBA00004687"/>
    </source>
</evidence>
<dbReference type="PANTHER" id="PTHR21072:SF13">
    <property type="entry name" value="GPI TRANSAMIDASE COMPONENT PIG-S"/>
    <property type="match status" value="1"/>
</dbReference>
<evidence type="ECO:0000313" key="11">
    <source>
        <dbReference type="Proteomes" id="UP000504629"/>
    </source>
</evidence>
<comment type="pathway">
    <text evidence="2">Glycolipid biosynthesis; glycosylphosphatidylinositol-anchor biosynthesis.</text>
</comment>
<sequence length="527" mass="59164">MGSENNISNADESNRMWASASFVGVLIIIGMPLWWKTTEVYRVSLPYEKISSFKPLSHFVTTELKVLANDDATASKIVSEIQKAFAESDIIKIKIEKTVMSERQQHILRSVVDMEKAVEELASTLDLDQENIFHVVQKKSLSHNIWVGNERIMFFDDEKASETIVKALDGWIYQTSVLRGARSDTPDQARSTRFPPESAYHITLSIVHPRPDTMQVVWNAAEAVEDYIGSFVDELSSLHNFTLKSQWLHLLDFEFQAREIKEASEWGRHFAVRQDRLSLLLTRLEERAATHVSELSTINLALYIVPCDKAPIIIYDNEGRKNPLSIQAFMSPKWGGVVIASPPAEQCSQQVREFEPSVGQVMGAFVSHLRELLGITKKDAIEGAHLEPLRSVSPRRWEVDALLRIRTLEQVTSAERTLQSLAQLLEEISNIVINDEVGASIAAAVSELEAGAGEGAGADAARAGRAHAHAQRAFTHPSLLALLYFPDDQKYAIYIPLFLPIMFPVVLSLRILLLWFMGKPVHKEKTD</sequence>
<keyword evidence="8 10" id="KW-0472">Membrane</keyword>
<evidence type="ECO:0000256" key="8">
    <source>
        <dbReference type="ARBA" id="ARBA00023136"/>
    </source>
</evidence>
<evidence type="ECO:0000256" key="3">
    <source>
        <dbReference type="ARBA" id="ARBA00005316"/>
    </source>
</evidence>
<proteinExistence type="inferred from homology"/>
<keyword evidence="9" id="KW-0325">Glycoprotein</keyword>
<dbReference type="UniPathway" id="UPA00196"/>
<evidence type="ECO:0000256" key="10">
    <source>
        <dbReference type="SAM" id="Phobius"/>
    </source>
</evidence>
<keyword evidence="7 10" id="KW-1133">Transmembrane helix</keyword>
<keyword evidence="5 10" id="KW-0812">Transmembrane</keyword>
<comment type="similarity">
    <text evidence="3">Belongs to the PIGS family.</text>
</comment>
<dbReference type="GO" id="GO:0042765">
    <property type="term" value="C:GPI-anchor transamidase complex"/>
    <property type="evidence" value="ECO:0007669"/>
    <property type="project" value="InterPro"/>
</dbReference>
<dbReference type="PANTHER" id="PTHR21072">
    <property type="entry name" value="GPI TRANSAMIDASE COMPONENT PIG-S"/>
    <property type="match status" value="1"/>
</dbReference>
<evidence type="ECO:0000313" key="12">
    <source>
        <dbReference type="RefSeq" id="XP_028028651.1"/>
    </source>
</evidence>
<evidence type="ECO:0000256" key="4">
    <source>
        <dbReference type="ARBA" id="ARBA00022502"/>
    </source>
</evidence>
<reference evidence="12" key="1">
    <citation type="submission" date="2025-08" db="UniProtKB">
        <authorList>
            <consortium name="RefSeq"/>
        </authorList>
    </citation>
    <scope>IDENTIFICATION</scope>
    <source>
        <tissue evidence="12">Silk gland</tissue>
    </source>
</reference>
<dbReference type="OrthoDB" id="28748at2759"/>
<gene>
    <name evidence="12" type="primary">LOC114241878</name>
</gene>